<dbReference type="InterPro" id="IPR006073">
    <property type="entry name" value="GTP-bd"/>
</dbReference>
<evidence type="ECO:0000256" key="4">
    <source>
        <dbReference type="ARBA" id="ARBA00022840"/>
    </source>
</evidence>
<feature type="domain" description="OBG-type G" evidence="7">
    <location>
        <begin position="3"/>
        <end position="258"/>
    </location>
</feature>
<dbReference type="CDD" id="cd01900">
    <property type="entry name" value="YchF"/>
    <property type="match status" value="1"/>
</dbReference>
<evidence type="ECO:0000256" key="5">
    <source>
        <dbReference type="ARBA" id="ARBA00022842"/>
    </source>
</evidence>
<dbReference type="CDD" id="cd04867">
    <property type="entry name" value="TGS_YchF_OLA1"/>
    <property type="match status" value="1"/>
</dbReference>
<dbReference type="RefSeq" id="WP_092342024.1">
    <property type="nucleotide sequence ID" value="NZ_FLSL01000103.1"/>
</dbReference>
<dbReference type="GO" id="GO:0005524">
    <property type="term" value="F:ATP binding"/>
    <property type="evidence" value="ECO:0007669"/>
    <property type="project" value="UniProtKB-UniRule"/>
</dbReference>
<dbReference type="FunFam" id="1.10.150.300:FF:000001">
    <property type="entry name" value="Ribosome-binding ATPase YchF"/>
    <property type="match status" value="1"/>
</dbReference>
<dbReference type="PIRSF" id="PIRSF006641">
    <property type="entry name" value="CHP00092"/>
    <property type="match status" value="1"/>
</dbReference>
<dbReference type="PANTHER" id="PTHR23305">
    <property type="entry name" value="OBG GTPASE FAMILY"/>
    <property type="match status" value="1"/>
</dbReference>
<keyword evidence="3 6" id="KW-0547">Nucleotide-binding</keyword>
<evidence type="ECO:0000256" key="1">
    <source>
        <dbReference type="ARBA" id="ARBA00001946"/>
    </source>
</evidence>
<evidence type="ECO:0000256" key="6">
    <source>
        <dbReference type="HAMAP-Rule" id="MF_00944"/>
    </source>
</evidence>
<dbReference type="InterPro" id="IPR004095">
    <property type="entry name" value="TGS"/>
</dbReference>
<dbReference type="Gene3D" id="3.10.20.30">
    <property type="match status" value="1"/>
</dbReference>
<dbReference type="PATRIC" id="fig|1561003.3.peg.490"/>
<sequence>MSVQCGIVGLPNVGKSTIFSCLTKLIVAAENYPFCTIDPNVSSVAVPDDRLLRLADIAKSAAIVPSFCDFVDIAGLVAGASKGEGLGNKFLSHVREADALIHVVRCFSDENIVHVNGVVDPVADVQIIQLELVLSDIDVLERYLAKQAKTLKISRQKDALERLELVEFILGQMNADAVLVRNMNLDEDQFEIIRSLNLLTDKPFLYCANVDEPDQSKNEHLAKMSSLAEAEGVELLALNAASEKELIGFSDDERQEFLSYMGFADSGLNRLVKSAYRLLGRHSFFTVGPKETHSWTIPTGTKAQSAAGAIHSDIEKGFIRAETISYEDFISCNGFNGAKESGKMRLEGKEYVVNDGDIIHFRFNV</sequence>
<dbReference type="GO" id="GO:0046872">
    <property type="term" value="F:metal ion binding"/>
    <property type="evidence" value="ECO:0007669"/>
    <property type="project" value="UniProtKB-KW"/>
</dbReference>
<dbReference type="Gene3D" id="1.10.150.300">
    <property type="entry name" value="TGS-like domain"/>
    <property type="match status" value="1"/>
</dbReference>
<dbReference type="PROSITE" id="PS51710">
    <property type="entry name" value="G_OBG"/>
    <property type="match status" value="1"/>
</dbReference>
<dbReference type="EMBL" id="LN906597">
    <property type="protein sequence ID" value="CUT17322.1"/>
    <property type="molecule type" value="Genomic_DNA"/>
</dbReference>
<keyword evidence="10" id="KW-1185">Reference proteome</keyword>
<reference evidence="10" key="1">
    <citation type="submission" date="2015-11" db="EMBL/GenBank/DDBJ databases">
        <authorList>
            <person name="Seth-Smith H.M.B."/>
        </authorList>
    </citation>
    <scope>NUCLEOTIDE SEQUENCE [LARGE SCALE GENOMIC DNA]</scope>
    <source>
        <strain evidence="10">2013Ark11</strain>
    </source>
</reference>
<evidence type="ECO:0000259" key="8">
    <source>
        <dbReference type="PROSITE" id="PS51880"/>
    </source>
</evidence>
<gene>
    <name evidence="6" type="primary">ychF</name>
    <name evidence="9" type="ORF">Ark11_0473</name>
</gene>
<proteinExistence type="inferred from homology"/>
<dbReference type="Pfam" id="PF01926">
    <property type="entry name" value="MMR_HSR1"/>
    <property type="match status" value="1"/>
</dbReference>
<dbReference type="InterPro" id="IPR013029">
    <property type="entry name" value="YchF_C"/>
</dbReference>
<dbReference type="InterPro" id="IPR031167">
    <property type="entry name" value="G_OBG"/>
</dbReference>
<dbReference type="InterPro" id="IPR012675">
    <property type="entry name" value="Beta-grasp_dom_sf"/>
</dbReference>
<dbReference type="STRING" id="1561003.Ark11_0473"/>
<dbReference type="Gene3D" id="3.40.50.300">
    <property type="entry name" value="P-loop containing nucleotide triphosphate hydrolases"/>
    <property type="match status" value="1"/>
</dbReference>
<keyword evidence="4 6" id="KW-0067">ATP-binding</keyword>
<comment type="function">
    <text evidence="6">ATPase that binds to both the 70S ribosome and the 50S ribosomal subunit in a nucleotide-independent manner.</text>
</comment>
<comment type="similarity">
    <text evidence="6">Belongs to the TRAFAC class OBG-HflX-like GTPase superfamily. OBG GTPase family. YchF/OLA1 subfamily.</text>
</comment>
<dbReference type="SUPFAM" id="SSF81271">
    <property type="entry name" value="TGS-like"/>
    <property type="match status" value="1"/>
</dbReference>
<evidence type="ECO:0000256" key="3">
    <source>
        <dbReference type="ARBA" id="ARBA00022741"/>
    </source>
</evidence>
<accession>A0A0S4M3L1</accession>
<dbReference type="GO" id="GO:0016887">
    <property type="term" value="F:ATP hydrolysis activity"/>
    <property type="evidence" value="ECO:0007669"/>
    <property type="project" value="UniProtKB-UniRule"/>
</dbReference>
<dbReference type="PANTHER" id="PTHR23305:SF18">
    <property type="entry name" value="OBG-TYPE G DOMAIN-CONTAINING PROTEIN"/>
    <property type="match status" value="1"/>
</dbReference>
<dbReference type="OrthoDB" id="9810373at2"/>
<dbReference type="InterPro" id="IPR004396">
    <property type="entry name" value="ATPase_YchF/OLA1"/>
</dbReference>
<feature type="domain" description="TGS" evidence="8">
    <location>
        <begin position="280"/>
        <end position="363"/>
    </location>
</feature>
<dbReference type="PRINTS" id="PR00326">
    <property type="entry name" value="GTP1OBG"/>
</dbReference>
<keyword evidence="5" id="KW-0460">Magnesium</keyword>
<name>A0A0S4M3L1_9BURK</name>
<protein>
    <recommendedName>
        <fullName evidence="6">Ribosome-binding ATPase YchF</fullName>
    </recommendedName>
</protein>
<dbReference type="Proteomes" id="UP000198651">
    <property type="component" value="Chromosome I"/>
</dbReference>
<evidence type="ECO:0000256" key="2">
    <source>
        <dbReference type="ARBA" id="ARBA00022723"/>
    </source>
</evidence>
<dbReference type="FunFam" id="3.10.20.30:FF:000001">
    <property type="entry name" value="Ribosome-binding ATPase YchF"/>
    <property type="match status" value="1"/>
</dbReference>
<dbReference type="Pfam" id="PF06071">
    <property type="entry name" value="YchF-GTPase_C"/>
    <property type="match status" value="1"/>
</dbReference>
<dbReference type="NCBIfam" id="TIGR00092">
    <property type="entry name" value="redox-regulated ATPase YchF"/>
    <property type="match status" value="1"/>
</dbReference>
<evidence type="ECO:0000259" key="7">
    <source>
        <dbReference type="PROSITE" id="PS51710"/>
    </source>
</evidence>
<dbReference type="InterPro" id="IPR012676">
    <property type="entry name" value="TGS-like"/>
</dbReference>
<comment type="cofactor">
    <cofactor evidence="1">
        <name>Mg(2+)</name>
        <dbReference type="ChEBI" id="CHEBI:18420"/>
    </cofactor>
</comment>
<dbReference type="GO" id="GO:0005525">
    <property type="term" value="F:GTP binding"/>
    <property type="evidence" value="ECO:0007669"/>
    <property type="project" value="InterPro"/>
</dbReference>
<dbReference type="AlphaFoldDB" id="A0A0S4M3L1"/>
<evidence type="ECO:0000313" key="9">
    <source>
        <dbReference type="EMBL" id="CUT17322.1"/>
    </source>
</evidence>
<dbReference type="PROSITE" id="PS51880">
    <property type="entry name" value="TGS"/>
    <property type="match status" value="1"/>
</dbReference>
<dbReference type="GO" id="GO:0005737">
    <property type="term" value="C:cytoplasm"/>
    <property type="evidence" value="ECO:0007669"/>
    <property type="project" value="TreeGrafter"/>
</dbReference>
<dbReference type="InterPro" id="IPR027417">
    <property type="entry name" value="P-loop_NTPase"/>
</dbReference>
<dbReference type="GO" id="GO:0043023">
    <property type="term" value="F:ribosomal large subunit binding"/>
    <property type="evidence" value="ECO:0007669"/>
    <property type="project" value="UniProtKB-UniRule"/>
</dbReference>
<evidence type="ECO:0000313" key="10">
    <source>
        <dbReference type="Proteomes" id="UP000198651"/>
    </source>
</evidence>
<organism evidence="9 10">
    <name type="scientific">Candidatus Ichthyocystis hellenicum</name>
    <dbReference type="NCBI Taxonomy" id="1561003"/>
    <lineage>
        <taxon>Bacteria</taxon>
        <taxon>Pseudomonadati</taxon>
        <taxon>Pseudomonadota</taxon>
        <taxon>Betaproteobacteria</taxon>
        <taxon>Burkholderiales</taxon>
        <taxon>Candidatus Ichthyocystis</taxon>
    </lineage>
</organism>
<dbReference type="HAMAP" id="MF_00944">
    <property type="entry name" value="YchF_OLA1_ATPase"/>
    <property type="match status" value="1"/>
</dbReference>
<keyword evidence="2" id="KW-0479">Metal-binding</keyword>
<dbReference type="InterPro" id="IPR023192">
    <property type="entry name" value="TGS-like_dom_sf"/>
</dbReference>
<dbReference type="SUPFAM" id="SSF52540">
    <property type="entry name" value="P-loop containing nucleoside triphosphate hydrolases"/>
    <property type="match status" value="1"/>
</dbReference>
<feature type="binding site" evidence="6">
    <location>
        <begin position="12"/>
        <end position="17"/>
    </location>
    <ligand>
        <name>ATP</name>
        <dbReference type="ChEBI" id="CHEBI:30616"/>
    </ligand>
</feature>
<dbReference type="InterPro" id="IPR041706">
    <property type="entry name" value="YchF_N"/>
</dbReference>